<dbReference type="PANTHER" id="PTHR34700">
    <property type="entry name" value="POTASSIUM BINDING PROTEIN KBP"/>
    <property type="match status" value="1"/>
</dbReference>
<organism evidence="1 2">
    <name type="scientific">Herbaspirillum hiltneri N3</name>
    <dbReference type="NCBI Taxonomy" id="1262470"/>
    <lineage>
        <taxon>Bacteria</taxon>
        <taxon>Pseudomonadati</taxon>
        <taxon>Pseudomonadota</taxon>
        <taxon>Betaproteobacteria</taxon>
        <taxon>Burkholderiales</taxon>
        <taxon>Oxalobacteraceae</taxon>
        <taxon>Herbaspirillum</taxon>
    </lineage>
</organism>
<dbReference type="EMBL" id="CP011409">
    <property type="protein sequence ID" value="AKZ62004.1"/>
    <property type="molecule type" value="Genomic_DNA"/>
</dbReference>
<dbReference type="InterPro" id="IPR052196">
    <property type="entry name" value="Bact_Kbp"/>
</dbReference>
<proteinExistence type="predicted"/>
<reference evidence="2" key="1">
    <citation type="journal article" date="2015" name="Genome Announc.">
        <title>Complete Genome Sequence of Herbaspirillum hiltneri N3 (DSM 17495), Isolated from Surface-Sterilized Wheat Roots.</title>
        <authorList>
            <person name="Guizelini D."/>
            <person name="Saizaki P.M."/>
            <person name="Coimbra N.A."/>
            <person name="Weiss V.A."/>
            <person name="Faoro H."/>
            <person name="Sfeir M.Z."/>
            <person name="Baura V.A."/>
            <person name="Monteiro R.A."/>
            <person name="Chubatsu L.S."/>
            <person name="Souza E.M."/>
            <person name="Cruz L.M."/>
            <person name="Pedrosa F.O."/>
            <person name="Raittz R.T."/>
            <person name="Marchaukoski J.N."/>
            <person name="Steffens M.B."/>
        </authorList>
    </citation>
    <scope>NUCLEOTIDE SEQUENCE [LARGE SCALE GENOMIC DNA]</scope>
    <source>
        <strain evidence="2">N3</strain>
    </source>
</reference>
<sequence>MPGLSGAVAAVVSEADEAVTQLIPAVRRGALPQTVQRAQQIRPVAPLLIDAMQLRHALRIVATPGRPALMSKGDRVAVAGDLHGIIEFRIVRASLKLLDPLSGEHLGDEAIALGKAVLQREGTGRAHSFIITASTQEIMPGDLLIPVAAPAANSAAIRHGAAVNARIISIAGGATHAAQDHVIGINKGARDNVAAGMSLALIATPAAHRVAGKDSQQQASGSSENESGRLLIFHVYDSVSYGLVTGAVDALQVGDKALAPSTEYTPH</sequence>
<name>A0ABN4HTS8_9BURK</name>
<dbReference type="Proteomes" id="UP000063429">
    <property type="component" value="Chromosome"/>
</dbReference>
<evidence type="ECO:0000313" key="2">
    <source>
        <dbReference type="Proteomes" id="UP000063429"/>
    </source>
</evidence>
<keyword evidence="2" id="KW-1185">Reference proteome</keyword>
<dbReference type="PANTHER" id="PTHR34700:SF4">
    <property type="entry name" value="PHAGE-LIKE ELEMENT PBSX PROTEIN XKDP"/>
    <property type="match status" value="1"/>
</dbReference>
<gene>
    <name evidence="1" type="ORF">F506_04355</name>
</gene>
<evidence type="ECO:0000313" key="1">
    <source>
        <dbReference type="EMBL" id="AKZ62004.1"/>
    </source>
</evidence>
<protein>
    <submittedName>
        <fullName evidence="1">Uncharacterized protein</fullName>
    </submittedName>
</protein>
<accession>A0ABN4HTS8</accession>